<organism evidence="2 3">
    <name type="scientific">Enterobacter cloacae subsp. cloacae (strain ATCC 13047 / DSM 30054 / NBRC 13535 / NCTC 10005 / WDCM 00083 / NCDC 279-56)</name>
    <dbReference type="NCBI Taxonomy" id="716541"/>
    <lineage>
        <taxon>Bacteria</taxon>
        <taxon>Pseudomonadati</taxon>
        <taxon>Pseudomonadota</taxon>
        <taxon>Gammaproteobacteria</taxon>
        <taxon>Enterobacterales</taxon>
        <taxon>Enterobacteriaceae</taxon>
        <taxon>Enterobacter</taxon>
        <taxon>Enterobacter cloacae complex</taxon>
    </lineage>
</organism>
<dbReference type="STRING" id="716541.ECL_01091"/>
<dbReference type="EMBL" id="CP001918">
    <property type="protein sequence ID" value="ADF60652.1"/>
    <property type="molecule type" value="Genomic_DNA"/>
</dbReference>
<evidence type="ECO:0008006" key="4">
    <source>
        <dbReference type="Google" id="ProtNLM"/>
    </source>
</evidence>
<evidence type="ECO:0000313" key="3">
    <source>
        <dbReference type="Proteomes" id="UP000002363"/>
    </source>
</evidence>
<name>A0A0H3CHM5_ENTCC</name>
<gene>
    <name evidence="2" type="ordered locus">ECL_01091</name>
</gene>
<protein>
    <recommendedName>
        <fullName evidence="4">Lipoprotein</fullName>
    </recommendedName>
</protein>
<dbReference type="AlphaFoldDB" id="A0A0H3CHM5"/>
<dbReference type="OrthoDB" id="6628715at2"/>
<dbReference type="eggNOG" id="ENOG50330P6">
    <property type="taxonomic scope" value="Bacteria"/>
</dbReference>
<keyword evidence="3" id="KW-1185">Reference proteome</keyword>
<dbReference type="KEGG" id="enc:ECL_01091"/>
<dbReference type="PROSITE" id="PS51257">
    <property type="entry name" value="PROKAR_LIPOPROTEIN"/>
    <property type="match status" value="1"/>
</dbReference>
<dbReference type="EnsemblBacteria" id="ADF60652">
    <property type="protein sequence ID" value="ADF60652"/>
    <property type="gene ID" value="ECL_01091"/>
</dbReference>
<proteinExistence type="predicted"/>
<sequence>MKVRLLAIVSASLILAGCAGSVKPDTVKAANGSAIDIYSVSALPELNDNRIADNTLREVTPTHAAAGMGLAVLGALTGNINSGDFDKENYKGTAIETLQNPTNSWFVPKAKQNISKWLNEKGNGHVYKQPLYIGKATWALIYKDATATTPLYQLKYKVLFYKRPESGNMFSAFTVAECAPTPVEAPLSEWSANNYQKVTTQTESYMKSCLLELDNQLPRLLKL</sequence>
<keyword evidence="1" id="KW-0732">Signal</keyword>
<feature type="signal peptide" evidence="1">
    <location>
        <begin position="1"/>
        <end position="21"/>
    </location>
</feature>
<dbReference type="PATRIC" id="fig|716541.4.peg.1345"/>
<evidence type="ECO:0000256" key="1">
    <source>
        <dbReference type="SAM" id="SignalP"/>
    </source>
</evidence>
<feature type="chain" id="PRO_5002606227" description="Lipoprotein" evidence="1">
    <location>
        <begin position="22"/>
        <end position="223"/>
    </location>
</feature>
<accession>A0A0H3CHM5</accession>
<reference evidence="2 3" key="1">
    <citation type="journal article" date="2010" name="J. Bacteriol.">
        <title>Complete genome sequence of Enterobacter cloacae subsp. cloacae type strain ATCC 13047.</title>
        <authorList>
            <person name="Ren Y."/>
            <person name="Ren Y."/>
            <person name="Zhou Z."/>
            <person name="Guo X."/>
            <person name="Li Y."/>
            <person name="Feng L."/>
            <person name="Wang L."/>
        </authorList>
    </citation>
    <scope>NUCLEOTIDE SEQUENCE [LARGE SCALE GENOMIC DNA]</scope>
    <source>
        <strain evidence="3">ATCC 13047 / DSM 30054 / NBRC 13535 / NCTC 10005 / WDCM 00083 / NCDC 279-56</strain>
    </source>
</reference>
<dbReference type="Proteomes" id="UP000002363">
    <property type="component" value="Chromosome"/>
</dbReference>
<dbReference type="HOGENOM" id="CLU_107106_0_0_6"/>
<evidence type="ECO:0000313" key="2">
    <source>
        <dbReference type="EMBL" id="ADF60652.1"/>
    </source>
</evidence>
<dbReference type="RefSeq" id="WP_013095762.1">
    <property type="nucleotide sequence ID" value="NC_014121.1"/>
</dbReference>